<dbReference type="Gene3D" id="3.30.479.10">
    <property type="entry name" value="6-pyruvoyl tetrahydropterin synthase/QueD"/>
    <property type="match status" value="1"/>
</dbReference>
<dbReference type="UniPathway" id="UPA00391"/>
<evidence type="ECO:0000256" key="6">
    <source>
        <dbReference type="ARBA" id="ARBA00022723"/>
    </source>
</evidence>
<dbReference type="GO" id="GO:0070497">
    <property type="term" value="F:6-carboxytetrahydropterin synthase activity"/>
    <property type="evidence" value="ECO:0007669"/>
    <property type="project" value="UniProtKB-EC"/>
</dbReference>
<dbReference type="InterPro" id="IPR038418">
    <property type="entry name" value="6-PTP_synth/QueD_sf"/>
</dbReference>
<evidence type="ECO:0000256" key="7">
    <source>
        <dbReference type="ARBA" id="ARBA00022833"/>
    </source>
</evidence>
<dbReference type="Pfam" id="PF01242">
    <property type="entry name" value="PTPS"/>
    <property type="match status" value="1"/>
</dbReference>
<name>A0A0D8J7L6_9BACT</name>
<evidence type="ECO:0000256" key="5">
    <source>
        <dbReference type="ARBA" id="ARBA00018141"/>
    </source>
</evidence>
<evidence type="ECO:0000256" key="3">
    <source>
        <dbReference type="ARBA" id="ARBA00008900"/>
    </source>
</evidence>
<keyword evidence="8" id="KW-0456">Lyase</keyword>
<keyword evidence="6" id="KW-0479">Metal-binding</keyword>
<reference evidence="11 12" key="1">
    <citation type="submission" date="2014-09" db="EMBL/GenBank/DDBJ databases">
        <title>Draft Genome Sequence of Draconibacterium sp. JN14CK-3.</title>
        <authorList>
            <person name="Dong C."/>
            <person name="Lai Q."/>
            <person name="Shao Z."/>
        </authorList>
    </citation>
    <scope>NUCLEOTIDE SEQUENCE [LARGE SCALE GENOMIC DNA]</scope>
    <source>
        <strain evidence="11 12">JN14CK-3</strain>
    </source>
</reference>
<comment type="caution">
    <text evidence="11">The sequence shown here is derived from an EMBL/GenBank/DDBJ whole genome shotgun (WGS) entry which is preliminary data.</text>
</comment>
<evidence type="ECO:0000256" key="4">
    <source>
        <dbReference type="ARBA" id="ARBA00012982"/>
    </source>
</evidence>
<evidence type="ECO:0000256" key="9">
    <source>
        <dbReference type="ARBA" id="ARBA00031449"/>
    </source>
</evidence>
<comment type="pathway">
    <text evidence="2">Purine metabolism; 7-cyano-7-deazaguanine biosynthesis.</text>
</comment>
<evidence type="ECO:0000256" key="10">
    <source>
        <dbReference type="ARBA" id="ARBA00048807"/>
    </source>
</evidence>
<keyword evidence="12" id="KW-1185">Reference proteome</keyword>
<evidence type="ECO:0000256" key="1">
    <source>
        <dbReference type="ARBA" id="ARBA00001947"/>
    </source>
</evidence>
<dbReference type="EMBL" id="JRHC01000004">
    <property type="protein sequence ID" value="KJF42872.1"/>
    <property type="molecule type" value="Genomic_DNA"/>
</dbReference>
<keyword evidence="7" id="KW-0862">Zinc</keyword>
<organism evidence="11 12">
    <name type="scientific">Draconibacterium sediminis</name>
    <dbReference type="NCBI Taxonomy" id="1544798"/>
    <lineage>
        <taxon>Bacteria</taxon>
        <taxon>Pseudomonadati</taxon>
        <taxon>Bacteroidota</taxon>
        <taxon>Bacteroidia</taxon>
        <taxon>Marinilabiliales</taxon>
        <taxon>Prolixibacteraceae</taxon>
        <taxon>Draconibacterium</taxon>
    </lineage>
</organism>
<dbReference type="Proteomes" id="UP000032544">
    <property type="component" value="Unassembled WGS sequence"/>
</dbReference>
<evidence type="ECO:0000313" key="11">
    <source>
        <dbReference type="EMBL" id="KJF42872.1"/>
    </source>
</evidence>
<dbReference type="OrthoDB" id="9804698at2"/>
<comment type="cofactor">
    <cofactor evidence="1">
        <name>Zn(2+)</name>
        <dbReference type="ChEBI" id="CHEBI:29105"/>
    </cofactor>
</comment>
<dbReference type="GO" id="GO:0046872">
    <property type="term" value="F:metal ion binding"/>
    <property type="evidence" value="ECO:0007669"/>
    <property type="project" value="UniProtKB-KW"/>
</dbReference>
<comment type="catalytic activity">
    <reaction evidence="10">
        <text>7,8-dihydroneopterin 3'-triphosphate + H2O = 6-carboxy-5,6,7,8-tetrahydropterin + triphosphate + acetaldehyde + 2 H(+)</text>
        <dbReference type="Rhea" id="RHEA:27966"/>
        <dbReference type="ChEBI" id="CHEBI:15343"/>
        <dbReference type="ChEBI" id="CHEBI:15377"/>
        <dbReference type="ChEBI" id="CHEBI:15378"/>
        <dbReference type="ChEBI" id="CHEBI:18036"/>
        <dbReference type="ChEBI" id="CHEBI:58462"/>
        <dbReference type="ChEBI" id="CHEBI:61032"/>
        <dbReference type="EC" id="4.1.2.50"/>
    </reaction>
</comment>
<dbReference type="PANTHER" id="PTHR12589">
    <property type="entry name" value="PYRUVOYL TETRAHYDROBIOPTERIN SYNTHASE"/>
    <property type="match status" value="1"/>
</dbReference>
<dbReference type="SUPFAM" id="SSF55620">
    <property type="entry name" value="Tetrahydrobiopterin biosynthesis enzymes-like"/>
    <property type="match status" value="1"/>
</dbReference>
<proteinExistence type="inferred from homology"/>
<protein>
    <recommendedName>
        <fullName evidence="5">6-carboxy-5,6,7,8-tetrahydropterin synthase</fullName>
        <ecNumber evidence="4">4.1.2.50</ecNumber>
    </recommendedName>
    <alternativeName>
        <fullName evidence="9">Queuosine biosynthesis protein QueD</fullName>
    </alternativeName>
</protein>
<dbReference type="EC" id="4.1.2.50" evidence="4"/>
<dbReference type="InterPro" id="IPR007115">
    <property type="entry name" value="6-PTP_synth/QueD"/>
</dbReference>
<gene>
    <name evidence="11" type="ORF">LH29_15780</name>
</gene>
<dbReference type="PANTHER" id="PTHR12589:SF7">
    <property type="entry name" value="6-PYRUVOYL TETRAHYDROBIOPTERIN SYNTHASE"/>
    <property type="match status" value="1"/>
</dbReference>
<evidence type="ECO:0000256" key="2">
    <source>
        <dbReference type="ARBA" id="ARBA00005061"/>
    </source>
</evidence>
<accession>A0A0D8J7L6</accession>
<dbReference type="RefSeq" id="WP_045031302.1">
    <property type="nucleotide sequence ID" value="NZ_JRHC01000004.1"/>
</dbReference>
<sequence>MAKIRVTKKFHFEMGHALHNYDGLCRNIHGHTYNMEVTLLGEIREEKGHPKDGMVIDFGKLKKLVKDKIVNVYDHSLVVSRIYADKNQEHLLKATERLIVHDFQPTSENMCVYFAGVIQQELPEDVSLYSIRLYETATSYAEWFAEDNK</sequence>
<comment type="similarity">
    <text evidence="3">Belongs to the PTPS family. QueD subfamily.</text>
</comment>
<dbReference type="AlphaFoldDB" id="A0A0D8J7L6"/>
<evidence type="ECO:0000256" key="8">
    <source>
        <dbReference type="ARBA" id="ARBA00023239"/>
    </source>
</evidence>
<dbReference type="STRING" id="1544798.LH29_15780"/>
<evidence type="ECO:0000313" key="12">
    <source>
        <dbReference type="Proteomes" id="UP000032544"/>
    </source>
</evidence>